<reference evidence="2 3" key="1">
    <citation type="submission" date="2022-05" db="EMBL/GenBank/DDBJ databases">
        <title>Flavobacterium sp., isolated from activated sludge.</title>
        <authorList>
            <person name="Ran Q."/>
        </authorList>
    </citation>
    <scope>NUCLEOTIDE SEQUENCE [LARGE SCALE GENOMIC DNA]</scope>
    <source>
        <strain evidence="2 3">HXWNR70</strain>
    </source>
</reference>
<sequence length="116" mass="13270">MKKLVLFSALILSGMMQAQEVEPQYEIEGNLVKATYYHANGKVKQEGFYKDGKVHGKWVSYDESGKKLAMGEFKNGEKAGKWFFWNETSNLNEVDYKNSRVASVSQWEKATVAYTK</sequence>
<dbReference type="Gene3D" id="2.20.110.10">
    <property type="entry name" value="Histone H3 K4-specific methyltransferase SET7/9 N-terminal domain"/>
    <property type="match status" value="1"/>
</dbReference>
<evidence type="ECO:0000313" key="3">
    <source>
        <dbReference type="Proteomes" id="UP001317191"/>
    </source>
</evidence>
<name>A0ABT0TR60_9FLAO</name>
<keyword evidence="1" id="KW-0732">Signal</keyword>
<dbReference type="InterPro" id="IPR011652">
    <property type="entry name" value="MORN_2"/>
</dbReference>
<evidence type="ECO:0000313" key="2">
    <source>
        <dbReference type="EMBL" id="MCL9809549.1"/>
    </source>
</evidence>
<feature type="chain" id="PRO_5046349162" evidence="1">
    <location>
        <begin position="19"/>
        <end position="116"/>
    </location>
</feature>
<keyword evidence="3" id="KW-1185">Reference proteome</keyword>
<dbReference type="RefSeq" id="WP_250593002.1">
    <property type="nucleotide sequence ID" value="NZ_JAMLJM010000007.1"/>
</dbReference>
<protein>
    <submittedName>
        <fullName evidence="2">Membrane-binding protein</fullName>
    </submittedName>
</protein>
<feature type="signal peptide" evidence="1">
    <location>
        <begin position="1"/>
        <end position="18"/>
    </location>
</feature>
<dbReference type="EMBL" id="JAMLJM010000007">
    <property type="protein sequence ID" value="MCL9809549.1"/>
    <property type="molecule type" value="Genomic_DNA"/>
</dbReference>
<proteinExistence type="predicted"/>
<organism evidence="2 3">
    <name type="scientific">Flavobacterium luminosum</name>
    <dbReference type="NCBI Taxonomy" id="2949086"/>
    <lineage>
        <taxon>Bacteria</taxon>
        <taxon>Pseudomonadati</taxon>
        <taxon>Bacteroidota</taxon>
        <taxon>Flavobacteriia</taxon>
        <taxon>Flavobacteriales</taxon>
        <taxon>Flavobacteriaceae</taxon>
        <taxon>Flavobacterium</taxon>
    </lineage>
</organism>
<dbReference type="SUPFAM" id="SSF82185">
    <property type="entry name" value="Histone H3 K4-specific methyltransferase SET7/9 N-terminal domain"/>
    <property type="match status" value="1"/>
</dbReference>
<comment type="caution">
    <text evidence="2">The sequence shown here is derived from an EMBL/GenBank/DDBJ whole genome shotgun (WGS) entry which is preliminary data.</text>
</comment>
<gene>
    <name evidence="2" type="ORF">NAT50_09290</name>
</gene>
<dbReference type="Proteomes" id="UP001317191">
    <property type="component" value="Unassembled WGS sequence"/>
</dbReference>
<accession>A0ABT0TR60</accession>
<evidence type="ECO:0000256" key="1">
    <source>
        <dbReference type="SAM" id="SignalP"/>
    </source>
</evidence>
<dbReference type="Pfam" id="PF07661">
    <property type="entry name" value="MORN_2"/>
    <property type="match status" value="2"/>
</dbReference>